<dbReference type="NCBIfam" id="TIGR03725">
    <property type="entry name" value="T6A_YeaZ"/>
    <property type="match status" value="1"/>
</dbReference>
<dbReference type="InterPro" id="IPR022496">
    <property type="entry name" value="T6A_TsaB"/>
</dbReference>
<sequence length="212" mass="22426">MLLALDTSTDLVSVALHDGTSVVGEKVNAVERRHAETLNVLIDQLLSDARIEPSQLTRIVVGTGPGGFTGLRVGLVTARTLALALHIPCDGIMTLDAMAVAARERGEVESDFLVALDARRREVFWARYVDGVRVDGPRADAPHTLRTQSWGGLPIVGNIAHAYPSLFDTVIDAAPSAAGMALALVTGSCEVTGPDPVYVRTPDATEPKPVVL</sequence>
<dbReference type="Pfam" id="PF00814">
    <property type="entry name" value="TsaD"/>
    <property type="match status" value="1"/>
</dbReference>
<organism evidence="2">
    <name type="scientific">freshwater metagenome</name>
    <dbReference type="NCBI Taxonomy" id="449393"/>
    <lineage>
        <taxon>unclassified sequences</taxon>
        <taxon>metagenomes</taxon>
        <taxon>ecological metagenomes</taxon>
    </lineage>
</organism>
<dbReference type="AlphaFoldDB" id="A0A6J6IKY4"/>
<dbReference type="SUPFAM" id="SSF53067">
    <property type="entry name" value="Actin-like ATPase domain"/>
    <property type="match status" value="2"/>
</dbReference>
<reference evidence="2" key="1">
    <citation type="submission" date="2020-05" db="EMBL/GenBank/DDBJ databases">
        <authorList>
            <person name="Chiriac C."/>
            <person name="Salcher M."/>
            <person name="Ghai R."/>
            <person name="Kavagutti S V."/>
        </authorList>
    </citation>
    <scope>NUCLEOTIDE SEQUENCE</scope>
</reference>
<dbReference type="GO" id="GO:0002949">
    <property type="term" value="P:tRNA threonylcarbamoyladenosine modification"/>
    <property type="evidence" value="ECO:0007669"/>
    <property type="project" value="InterPro"/>
</dbReference>
<evidence type="ECO:0000313" key="2">
    <source>
        <dbReference type="EMBL" id="CAB4625221.1"/>
    </source>
</evidence>
<evidence type="ECO:0000259" key="1">
    <source>
        <dbReference type="Pfam" id="PF00814"/>
    </source>
</evidence>
<dbReference type="GO" id="GO:0005829">
    <property type="term" value="C:cytosol"/>
    <property type="evidence" value="ECO:0007669"/>
    <property type="project" value="TreeGrafter"/>
</dbReference>
<dbReference type="CDD" id="cd24032">
    <property type="entry name" value="ASKHA_NBD_TsaB"/>
    <property type="match status" value="1"/>
</dbReference>
<feature type="domain" description="Gcp-like" evidence="1">
    <location>
        <begin position="30"/>
        <end position="135"/>
    </location>
</feature>
<dbReference type="InterPro" id="IPR000905">
    <property type="entry name" value="Gcp-like_dom"/>
</dbReference>
<name>A0A6J6IKY4_9ZZZZ</name>
<proteinExistence type="predicted"/>
<accession>A0A6J6IKY4</accession>
<gene>
    <name evidence="2" type="ORF">UFOPK1939_00878</name>
</gene>
<dbReference type="PANTHER" id="PTHR11735">
    <property type="entry name" value="TRNA N6-ADENOSINE THREONYLCARBAMOYLTRANSFERASE"/>
    <property type="match status" value="1"/>
</dbReference>
<dbReference type="InterPro" id="IPR043129">
    <property type="entry name" value="ATPase_NBD"/>
</dbReference>
<dbReference type="PANTHER" id="PTHR11735:SF11">
    <property type="entry name" value="TRNA THREONYLCARBAMOYLADENOSINE BIOSYNTHESIS PROTEIN TSAB"/>
    <property type="match status" value="1"/>
</dbReference>
<dbReference type="Gene3D" id="3.30.420.40">
    <property type="match status" value="2"/>
</dbReference>
<protein>
    <submittedName>
        <fullName evidence="2">Unannotated protein</fullName>
    </submittedName>
</protein>
<dbReference type="EMBL" id="CAEZVF010000137">
    <property type="protein sequence ID" value="CAB4625221.1"/>
    <property type="molecule type" value="Genomic_DNA"/>
</dbReference>